<reference evidence="3" key="1">
    <citation type="journal article" date="2023" name="Front. Microbiol.">
        <title>Phylogeography and host specificity of Pasteurellaceae pathogenic to sea-farmed fish in the north-east Atlantic.</title>
        <authorList>
            <person name="Gulla S."/>
            <person name="Colquhoun D.J."/>
            <person name="Olsen A.B."/>
            <person name="Spilsberg B."/>
            <person name="Lagesen K."/>
            <person name="Aakesson C.P."/>
            <person name="Strom S."/>
            <person name="Manji F."/>
            <person name="Birkbeck T.H."/>
            <person name="Nilsen H.K."/>
        </authorList>
    </citation>
    <scope>NUCLEOTIDE SEQUENCE</scope>
    <source>
        <strain evidence="3">VIB1234</strain>
    </source>
</reference>
<feature type="domain" description="TNT" evidence="2">
    <location>
        <begin position="494"/>
        <end position="576"/>
    </location>
</feature>
<protein>
    <submittedName>
        <fullName evidence="3">TNT domain-containing protein</fullName>
    </submittedName>
</protein>
<sequence>MSELQSEDVVAKNTHTASPNELMDSAKNNLANQSSTLSHLNVNFDDGKKDYLTPSLADKRNEYLNKISEKDYSFNHKSSKINWSSNTKEIKIKIKIKAIPSTSFEPSNNSLHKVGKITTEAIPSTSLGQSTDTQLSVNMSSTHSPELDEFKADVSSIASLINTTQKVNWPSITSPKFNGGELKINTSKITSVEKNNGSRLSIDEISPITPSKDYIPNIKLNIDNSISINTSLERKLHPKINADIHFDKNNVDRIDNQNKVNGFKDDYSARQKQPKPKAFESNGGVDYESGLATNTSRNTNKYKPSAIGMGYGEEDVYKKVAPRVDKMTSSMEITDEAREFSEMVLSFTPVGDFQNIVNKSGWEFAVACISAIPVAKVIKFVKKLNKTPINNIGKNNIHFNEELHKKISNKGQVKKAYSGNNIGKNNRRFNKELHKNINKRGEIEKARNKAKAQNWKDEKGWDIYPDNTKDFDGLPGTYKKQQFQEGDILTRYVHKKRKNYNPIEDTGRYTAPEGVPFEKRAMLGKESDYEIFKFKVKKPFDSSRSKVTPWFDKKGLGIQDHHTPINKLVDPDRGYLEFIGK</sequence>
<dbReference type="EMBL" id="JASAYJ010000007">
    <property type="protein sequence ID" value="MDP8187089.1"/>
    <property type="molecule type" value="Genomic_DNA"/>
</dbReference>
<dbReference type="InterPro" id="IPR025331">
    <property type="entry name" value="TNT"/>
</dbReference>
<feature type="region of interest" description="Disordered" evidence="1">
    <location>
        <begin position="255"/>
        <end position="299"/>
    </location>
</feature>
<gene>
    <name evidence="3" type="ORF">QJU78_04790</name>
</gene>
<feature type="region of interest" description="Disordered" evidence="1">
    <location>
        <begin position="1"/>
        <end position="22"/>
    </location>
</feature>
<proteinExistence type="predicted"/>
<organism evidence="3 4">
    <name type="scientific">Pasteurella atlantica</name>
    <dbReference type="NCBI Taxonomy" id="2827233"/>
    <lineage>
        <taxon>Bacteria</taxon>
        <taxon>Pseudomonadati</taxon>
        <taxon>Pseudomonadota</taxon>
        <taxon>Gammaproteobacteria</taxon>
        <taxon>Pasteurellales</taxon>
        <taxon>Pasteurellaceae</taxon>
        <taxon>Pasteurella</taxon>
    </lineage>
</organism>
<evidence type="ECO:0000313" key="4">
    <source>
        <dbReference type="Proteomes" id="UP001230466"/>
    </source>
</evidence>
<dbReference type="Proteomes" id="UP001230466">
    <property type="component" value="Unassembled WGS sequence"/>
</dbReference>
<dbReference type="AlphaFoldDB" id="A0AAW8CHG1"/>
<evidence type="ECO:0000256" key="1">
    <source>
        <dbReference type="SAM" id="MobiDB-lite"/>
    </source>
</evidence>
<dbReference type="GO" id="GO:0050135">
    <property type="term" value="F:NADP+ nucleosidase activity"/>
    <property type="evidence" value="ECO:0007669"/>
    <property type="project" value="InterPro"/>
</dbReference>
<dbReference type="RefSeq" id="WP_211597910.1">
    <property type="nucleotide sequence ID" value="NZ_JAGRQI010000009.1"/>
</dbReference>
<feature type="compositionally biased region" description="Basic and acidic residues" evidence="1">
    <location>
        <begin position="255"/>
        <end position="269"/>
    </location>
</feature>
<accession>A0AAW8CHG1</accession>
<evidence type="ECO:0000259" key="2">
    <source>
        <dbReference type="Pfam" id="PF14021"/>
    </source>
</evidence>
<comment type="caution">
    <text evidence="3">The sequence shown here is derived from an EMBL/GenBank/DDBJ whole genome shotgun (WGS) entry which is preliminary data.</text>
</comment>
<name>A0AAW8CHG1_9PAST</name>
<evidence type="ECO:0000313" key="3">
    <source>
        <dbReference type="EMBL" id="MDP8187089.1"/>
    </source>
</evidence>
<dbReference type="Pfam" id="PF14021">
    <property type="entry name" value="TNT"/>
    <property type="match status" value="1"/>
</dbReference>